<feature type="compositionally biased region" description="Basic and acidic residues" evidence="3">
    <location>
        <begin position="389"/>
        <end position="402"/>
    </location>
</feature>
<reference evidence="7" key="1">
    <citation type="submission" date="2019-07" db="EMBL/GenBank/DDBJ databases">
        <title>Chitinimonas sp. nov., isolated from Ny-Alesund, arctica soil.</title>
        <authorList>
            <person name="Xu Q."/>
            <person name="Peng F."/>
        </authorList>
    </citation>
    <scope>NUCLEOTIDE SEQUENCE [LARGE SCALE GENOMIC DNA]</scope>
    <source>
        <strain evidence="7">R3-44</strain>
    </source>
</reference>
<gene>
    <name evidence="6" type="ORF">FNU76_02810</name>
</gene>
<name>A0A516SB47_9NEIS</name>
<evidence type="ECO:0000256" key="3">
    <source>
        <dbReference type="SAM" id="MobiDB-lite"/>
    </source>
</evidence>
<organism evidence="6 7">
    <name type="scientific">Chitinimonas arctica</name>
    <dbReference type="NCBI Taxonomy" id="2594795"/>
    <lineage>
        <taxon>Bacteria</taxon>
        <taxon>Pseudomonadati</taxon>
        <taxon>Pseudomonadota</taxon>
        <taxon>Betaproteobacteria</taxon>
        <taxon>Neisseriales</taxon>
        <taxon>Chitinibacteraceae</taxon>
        <taxon>Chitinimonas</taxon>
    </lineage>
</organism>
<dbReference type="PANTHER" id="PTHR30469:SF15">
    <property type="entry name" value="HLYD FAMILY OF SECRETION PROTEINS"/>
    <property type="match status" value="1"/>
</dbReference>
<evidence type="ECO:0000259" key="5">
    <source>
        <dbReference type="Pfam" id="PF25990"/>
    </source>
</evidence>
<dbReference type="Gene3D" id="2.40.420.20">
    <property type="match status" value="1"/>
</dbReference>
<evidence type="ECO:0000313" key="7">
    <source>
        <dbReference type="Proteomes" id="UP000317550"/>
    </source>
</evidence>
<comment type="similarity">
    <text evidence="1">Belongs to the membrane fusion protein (MFP) (TC 8.A.1) family.</text>
</comment>
<dbReference type="AlphaFoldDB" id="A0A516SB47"/>
<feature type="region of interest" description="Disordered" evidence="3">
    <location>
        <begin position="364"/>
        <end position="402"/>
    </location>
</feature>
<evidence type="ECO:0000313" key="6">
    <source>
        <dbReference type="EMBL" id="QDQ25370.1"/>
    </source>
</evidence>
<feature type="domain" description="Multidrug resistance protein MdtA-like barrel-sandwich hybrid" evidence="4">
    <location>
        <begin position="62"/>
        <end position="207"/>
    </location>
</feature>
<dbReference type="Gene3D" id="2.40.50.100">
    <property type="match status" value="2"/>
</dbReference>
<accession>A0A516SB47</accession>
<dbReference type="SUPFAM" id="SSF111369">
    <property type="entry name" value="HlyD-like secretion proteins"/>
    <property type="match status" value="1"/>
</dbReference>
<dbReference type="Proteomes" id="UP000317550">
    <property type="component" value="Chromosome"/>
</dbReference>
<sequence>MRLPFSKKWLGLALAVLVIAVPLALRAKSAGDGKPVEMVTLARQAIRPTILASGTLAYRTEVALTAEVTAKVKEILVAEGDDVKAGQLLLRLDPESYRNAIEREQASLRQNGIGIERQTVALELRRKQFDRTSKLFEARMIDQSRYDEDRNQLQLAEVELKSSREALTRANTVLADAREQLGKTEVRAPLAGRVVALPIKVGETAIPSTMSFAGAQLMTIADTSTIQAELKVDEGDIAKISTGQSVDLFAAAYPQQALKGRVEKVALAPTVENQARAYKVTVTLASTDGLKLRSGMSCRAEIYLGDGKLRLAAPVEAVISEDKDGKTTRRYLVLVRDGKADKVEVQLGLSDDKWQEIVKGAKAGDSLVSGPGRTLRELKQGERLSQQTAEDKQASKPKGEAT</sequence>
<dbReference type="InterPro" id="IPR006143">
    <property type="entry name" value="RND_pump_MFP"/>
</dbReference>
<dbReference type="KEGG" id="cari:FNU76_02810"/>
<evidence type="ECO:0000256" key="1">
    <source>
        <dbReference type="ARBA" id="ARBA00009477"/>
    </source>
</evidence>
<keyword evidence="7" id="KW-1185">Reference proteome</keyword>
<dbReference type="GO" id="GO:1990281">
    <property type="term" value="C:efflux pump complex"/>
    <property type="evidence" value="ECO:0007669"/>
    <property type="project" value="TreeGrafter"/>
</dbReference>
<dbReference type="OrthoDB" id="3725787at2"/>
<dbReference type="Pfam" id="PF25917">
    <property type="entry name" value="BSH_RND"/>
    <property type="match status" value="1"/>
</dbReference>
<feature type="coiled-coil region" evidence="2">
    <location>
        <begin position="146"/>
        <end position="180"/>
    </location>
</feature>
<feature type="domain" description="YknX-like beta-barrel" evidence="5">
    <location>
        <begin position="227"/>
        <end position="302"/>
    </location>
</feature>
<dbReference type="Gene3D" id="2.40.30.170">
    <property type="match status" value="1"/>
</dbReference>
<dbReference type="InterPro" id="IPR058636">
    <property type="entry name" value="Beta-barrel_YknX"/>
</dbReference>
<proteinExistence type="inferred from homology"/>
<dbReference type="InterPro" id="IPR058625">
    <property type="entry name" value="MdtA-like_BSH"/>
</dbReference>
<evidence type="ECO:0000256" key="2">
    <source>
        <dbReference type="SAM" id="Coils"/>
    </source>
</evidence>
<keyword evidence="2" id="KW-0175">Coiled coil</keyword>
<protein>
    <submittedName>
        <fullName evidence="6">Efflux RND transporter periplasmic adaptor subunit</fullName>
    </submittedName>
</protein>
<dbReference type="Pfam" id="PF25990">
    <property type="entry name" value="Beta-barrel_YknX"/>
    <property type="match status" value="1"/>
</dbReference>
<dbReference type="EMBL" id="CP041730">
    <property type="protein sequence ID" value="QDQ25370.1"/>
    <property type="molecule type" value="Genomic_DNA"/>
</dbReference>
<dbReference type="GO" id="GO:0015562">
    <property type="term" value="F:efflux transmembrane transporter activity"/>
    <property type="evidence" value="ECO:0007669"/>
    <property type="project" value="TreeGrafter"/>
</dbReference>
<evidence type="ECO:0000259" key="4">
    <source>
        <dbReference type="Pfam" id="PF25917"/>
    </source>
</evidence>
<dbReference type="RefSeq" id="WP_143856295.1">
    <property type="nucleotide sequence ID" value="NZ_CP041730.1"/>
</dbReference>
<dbReference type="NCBIfam" id="TIGR01730">
    <property type="entry name" value="RND_mfp"/>
    <property type="match status" value="1"/>
</dbReference>
<dbReference type="Gene3D" id="1.10.287.470">
    <property type="entry name" value="Helix hairpin bin"/>
    <property type="match status" value="1"/>
</dbReference>
<dbReference type="PANTHER" id="PTHR30469">
    <property type="entry name" value="MULTIDRUG RESISTANCE PROTEIN MDTA"/>
    <property type="match status" value="1"/>
</dbReference>